<name>A0A0G1T6B6_UNCKA</name>
<organism evidence="2 3">
    <name type="scientific">candidate division WWE3 bacterium GW2011_GWC1_47_10</name>
    <dbReference type="NCBI Taxonomy" id="1619122"/>
    <lineage>
        <taxon>Bacteria</taxon>
        <taxon>Katanobacteria</taxon>
    </lineage>
</organism>
<feature type="transmembrane region" description="Helical" evidence="1">
    <location>
        <begin position="7"/>
        <end position="29"/>
    </location>
</feature>
<comment type="caution">
    <text evidence="2">The sequence shown here is derived from an EMBL/GenBank/DDBJ whole genome shotgun (WGS) entry which is preliminary data.</text>
</comment>
<dbReference type="STRING" id="1619122.UX73_C0028G0005"/>
<keyword evidence="1" id="KW-0812">Transmembrane</keyword>
<dbReference type="EMBL" id="LCNH01000028">
    <property type="protein sequence ID" value="KKU49738.1"/>
    <property type="molecule type" value="Genomic_DNA"/>
</dbReference>
<evidence type="ECO:0000313" key="2">
    <source>
        <dbReference type="EMBL" id="KKU49738.1"/>
    </source>
</evidence>
<sequence>MNVYKFIGLVFLLIGMYGMVRTAINFLVLPKYPTAGVLSFDVFGSNPNVEFAQKETDCFYPRAFYDDAGTTRDPNENELTQVIREQDHCVANIDETRANTKVNDISVSAFFLTLGAGVLMAVAQPLARKQKPAS</sequence>
<protein>
    <submittedName>
        <fullName evidence="2">Uncharacterized protein</fullName>
    </submittedName>
</protein>
<accession>A0A0G1T6B6</accession>
<feature type="transmembrane region" description="Helical" evidence="1">
    <location>
        <begin position="105"/>
        <end position="127"/>
    </location>
</feature>
<keyword evidence="1" id="KW-1133">Transmembrane helix</keyword>
<proteinExistence type="predicted"/>
<evidence type="ECO:0000256" key="1">
    <source>
        <dbReference type="SAM" id="Phobius"/>
    </source>
</evidence>
<evidence type="ECO:0000313" key="3">
    <source>
        <dbReference type="Proteomes" id="UP000034873"/>
    </source>
</evidence>
<dbReference type="AlphaFoldDB" id="A0A0G1T6B6"/>
<reference evidence="2 3" key="1">
    <citation type="journal article" date="2015" name="Nature">
        <title>rRNA introns, odd ribosomes, and small enigmatic genomes across a large radiation of phyla.</title>
        <authorList>
            <person name="Brown C.T."/>
            <person name="Hug L.A."/>
            <person name="Thomas B.C."/>
            <person name="Sharon I."/>
            <person name="Castelle C.J."/>
            <person name="Singh A."/>
            <person name="Wilkins M.J."/>
            <person name="Williams K.H."/>
            <person name="Banfield J.F."/>
        </authorList>
    </citation>
    <scope>NUCLEOTIDE SEQUENCE [LARGE SCALE GENOMIC DNA]</scope>
</reference>
<keyword evidence="1" id="KW-0472">Membrane</keyword>
<dbReference type="Proteomes" id="UP000034873">
    <property type="component" value="Unassembled WGS sequence"/>
</dbReference>
<gene>
    <name evidence="2" type="ORF">UX73_C0028G0005</name>
</gene>